<keyword evidence="3" id="KW-1185">Reference proteome</keyword>
<evidence type="ECO:0000313" key="2">
    <source>
        <dbReference type="EMBL" id="VEP16080.1"/>
    </source>
</evidence>
<proteinExistence type="predicted"/>
<feature type="compositionally biased region" description="Basic and acidic residues" evidence="1">
    <location>
        <begin position="49"/>
        <end position="59"/>
    </location>
</feature>
<gene>
    <name evidence="2" type="ORF">H1P_4000005</name>
</gene>
<reference evidence="2 3" key="1">
    <citation type="submission" date="2019-01" db="EMBL/GenBank/DDBJ databases">
        <authorList>
            <person name="Brito A."/>
        </authorList>
    </citation>
    <scope>NUCLEOTIDE SEQUENCE [LARGE SCALE GENOMIC DNA]</scope>
    <source>
        <strain evidence="2">1</strain>
    </source>
</reference>
<dbReference type="EMBL" id="CAACVJ010000336">
    <property type="protein sequence ID" value="VEP16080.1"/>
    <property type="molecule type" value="Genomic_DNA"/>
</dbReference>
<accession>A0A563VXD1</accession>
<name>A0A563VXD1_9CYAN</name>
<protein>
    <submittedName>
        <fullName evidence="2">Transposase</fullName>
    </submittedName>
</protein>
<organism evidence="2 3">
    <name type="scientific">Hyella patelloides LEGE 07179</name>
    <dbReference type="NCBI Taxonomy" id="945734"/>
    <lineage>
        <taxon>Bacteria</taxon>
        <taxon>Bacillati</taxon>
        <taxon>Cyanobacteriota</taxon>
        <taxon>Cyanophyceae</taxon>
        <taxon>Pleurocapsales</taxon>
        <taxon>Hyellaceae</taxon>
        <taxon>Hyella</taxon>
    </lineage>
</organism>
<feature type="compositionally biased region" description="Polar residues" evidence="1">
    <location>
        <begin position="64"/>
        <end position="75"/>
    </location>
</feature>
<evidence type="ECO:0000313" key="3">
    <source>
        <dbReference type="Proteomes" id="UP000320055"/>
    </source>
</evidence>
<evidence type="ECO:0000256" key="1">
    <source>
        <dbReference type="SAM" id="MobiDB-lite"/>
    </source>
</evidence>
<sequence length="126" mass="13974">MGETPKTALHRFLTEATWSADKINERRLEVMSKSNQTRISQGFSLIVDDSGHRKSDATPRRRQAQGNAHQDSGNFTAGVGRQYIGEIGKTDNGNVVVTTHRLGARSLGEETSPGSHRFMMEKKAYL</sequence>
<dbReference type="Proteomes" id="UP000320055">
    <property type="component" value="Unassembled WGS sequence"/>
</dbReference>
<feature type="region of interest" description="Disordered" evidence="1">
    <location>
        <begin position="42"/>
        <end position="77"/>
    </location>
</feature>
<dbReference type="AlphaFoldDB" id="A0A563VXD1"/>